<feature type="binding site" evidence="8">
    <location>
        <position position="248"/>
    </location>
    <ligand>
        <name>hybrid [4Fe-2O-2S] cluster</name>
        <dbReference type="ChEBI" id="CHEBI:60519"/>
    </ligand>
</feature>
<feature type="binding site" evidence="8">
    <location>
        <position position="457"/>
    </location>
    <ligand>
        <name>hybrid [4Fe-2O-2S] cluster</name>
        <dbReference type="ChEBI" id="CHEBI:60519"/>
    </ligand>
</feature>
<dbReference type="GO" id="GO:0004601">
    <property type="term" value="F:peroxidase activity"/>
    <property type="evidence" value="ECO:0007669"/>
    <property type="project" value="TreeGrafter"/>
</dbReference>
<dbReference type="FunFam" id="1.20.1270.20:FF:000001">
    <property type="entry name" value="Hydroxylamine reductase"/>
    <property type="match status" value="1"/>
</dbReference>
<dbReference type="HAMAP" id="MF_00069">
    <property type="entry name" value="Hydroxylam_reduct"/>
    <property type="match status" value="1"/>
</dbReference>
<feature type="binding site" evidence="8">
    <location>
        <position position="316"/>
    </location>
    <ligand>
        <name>hybrid [4Fe-2O-2S] cluster</name>
        <dbReference type="ChEBI" id="CHEBI:60519"/>
    </ligand>
</feature>
<feature type="binding site" description="via persulfide group" evidence="8">
    <location>
        <position position="404"/>
    </location>
    <ligand>
        <name>hybrid [4Fe-2O-2S] cluster</name>
        <dbReference type="ChEBI" id="CHEBI:60519"/>
    </ligand>
</feature>
<feature type="binding site" evidence="8">
    <location>
        <position position="272"/>
    </location>
    <ligand>
        <name>hybrid [4Fe-2O-2S] cluster</name>
        <dbReference type="ChEBI" id="CHEBI:60519"/>
    </ligand>
</feature>
<dbReference type="InterPro" id="IPR016099">
    <property type="entry name" value="Prismane-like_a/b-sand"/>
</dbReference>
<evidence type="ECO:0000256" key="4">
    <source>
        <dbReference type="ARBA" id="ARBA00023002"/>
    </source>
</evidence>
<proteinExistence type="inferred from homology"/>
<evidence type="ECO:0000256" key="2">
    <source>
        <dbReference type="ARBA" id="ARBA00022490"/>
    </source>
</evidence>
<comment type="catalytic activity">
    <reaction evidence="7 8">
        <text>A + NH4(+) + H2O = hydroxylamine + AH2 + H(+)</text>
        <dbReference type="Rhea" id="RHEA:22052"/>
        <dbReference type="ChEBI" id="CHEBI:13193"/>
        <dbReference type="ChEBI" id="CHEBI:15377"/>
        <dbReference type="ChEBI" id="CHEBI:15378"/>
        <dbReference type="ChEBI" id="CHEBI:15429"/>
        <dbReference type="ChEBI" id="CHEBI:17499"/>
        <dbReference type="ChEBI" id="CHEBI:28938"/>
        <dbReference type="EC" id="1.7.99.1"/>
    </reaction>
</comment>
<dbReference type="PIRSF" id="PIRSF000076">
    <property type="entry name" value="HCP"/>
    <property type="match status" value="1"/>
</dbReference>
<organism evidence="9 10">
    <name type="scientific">Rhodobacter viridis</name>
    <dbReference type="NCBI Taxonomy" id="1054202"/>
    <lineage>
        <taxon>Bacteria</taxon>
        <taxon>Pseudomonadati</taxon>
        <taxon>Pseudomonadota</taxon>
        <taxon>Alphaproteobacteria</taxon>
        <taxon>Rhodobacterales</taxon>
        <taxon>Rhodobacter group</taxon>
        <taxon>Rhodobacter</taxon>
    </lineage>
</organism>
<dbReference type="CDD" id="cd01914">
    <property type="entry name" value="HCP"/>
    <property type="match status" value="1"/>
</dbReference>
<keyword evidence="3 8" id="KW-0479">Metal-binding</keyword>
<dbReference type="AlphaFoldDB" id="A0A318TUX7"/>
<feature type="binding site" evidence="8">
    <location>
        <position position="432"/>
    </location>
    <ligand>
        <name>hybrid [4Fe-2O-2S] cluster</name>
        <dbReference type="ChEBI" id="CHEBI:60519"/>
    </ligand>
</feature>
<feature type="binding site" evidence="8">
    <location>
        <position position="18"/>
    </location>
    <ligand>
        <name>[4Fe-4S] cluster</name>
        <dbReference type="ChEBI" id="CHEBI:49883"/>
    </ligand>
</feature>
<evidence type="ECO:0000256" key="7">
    <source>
        <dbReference type="ARBA" id="ARBA00051350"/>
    </source>
</evidence>
<dbReference type="EMBL" id="QJTK01000012">
    <property type="protein sequence ID" value="PYF08626.1"/>
    <property type="molecule type" value="Genomic_DNA"/>
</dbReference>
<feature type="binding site" evidence="8">
    <location>
        <position position="493"/>
    </location>
    <ligand>
        <name>hybrid [4Fe-2O-2S] cluster</name>
        <dbReference type="ChEBI" id="CHEBI:60519"/>
    </ligand>
</feature>
<evidence type="ECO:0000313" key="9">
    <source>
        <dbReference type="EMBL" id="PYF08626.1"/>
    </source>
</evidence>
<dbReference type="InterPro" id="IPR010048">
    <property type="entry name" value="Hydroxylam_reduct"/>
</dbReference>
<keyword evidence="4 8" id="KW-0560">Oxidoreductase</keyword>
<feature type="binding site" evidence="8">
    <location>
        <position position="491"/>
    </location>
    <ligand>
        <name>hybrid [4Fe-2O-2S] cluster</name>
        <dbReference type="ChEBI" id="CHEBI:60519"/>
    </ligand>
</feature>
<dbReference type="InterPro" id="IPR011254">
    <property type="entry name" value="Prismane-like_sf"/>
</dbReference>
<dbReference type="NCBIfam" id="TIGR01703">
    <property type="entry name" value="hybrid_clust"/>
    <property type="match status" value="1"/>
</dbReference>
<dbReference type="GO" id="GO:0051539">
    <property type="term" value="F:4 iron, 4 sulfur cluster binding"/>
    <property type="evidence" value="ECO:0007669"/>
    <property type="project" value="UniProtKB-KW"/>
</dbReference>
<name>A0A318TUX7_9RHOB</name>
<evidence type="ECO:0000313" key="10">
    <source>
        <dbReference type="Proteomes" id="UP000247727"/>
    </source>
</evidence>
<feature type="binding site" evidence="8">
    <location>
        <position position="3"/>
    </location>
    <ligand>
        <name>[4Fe-4S] cluster</name>
        <dbReference type="ChEBI" id="CHEBI:49883"/>
    </ligand>
</feature>
<comment type="subcellular location">
    <subcellularLocation>
        <location evidence="1 8">Cytoplasm</location>
    </subcellularLocation>
</comment>
<dbReference type="SUPFAM" id="SSF56821">
    <property type="entry name" value="Prismane protein-like"/>
    <property type="match status" value="1"/>
</dbReference>
<dbReference type="Gene3D" id="1.20.1270.20">
    <property type="match status" value="2"/>
</dbReference>
<feature type="modified residue" description="Cysteine persulfide" evidence="8">
    <location>
        <position position="404"/>
    </location>
</feature>
<comment type="cofactor">
    <cofactor evidence="8">
        <name>[4Fe-4S] cluster</name>
        <dbReference type="ChEBI" id="CHEBI:49883"/>
    </cofactor>
    <text evidence="8">Binds 1 [4Fe-4S] cluster.</text>
</comment>
<dbReference type="RefSeq" id="WP_110806475.1">
    <property type="nucleotide sequence ID" value="NZ_QJTK01000012.1"/>
</dbReference>
<dbReference type="NCBIfam" id="NF003658">
    <property type="entry name" value="PRK05290.1"/>
    <property type="match status" value="1"/>
</dbReference>
<keyword evidence="6 8" id="KW-0411">Iron-sulfur</keyword>
<comment type="cofactor">
    <cofactor evidence="8">
        <name>hybrid [4Fe-2O-2S] cluster</name>
        <dbReference type="ChEBI" id="CHEBI:60519"/>
    </cofactor>
    <text evidence="8">Binds 1 hybrid [4Fe-2O-2S] cluster.</text>
</comment>
<dbReference type="GO" id="GO:0042542">
    <property type="term" value="P:response to hydrogen peroxide"/>
    <property type="evidence" value="ECO:0007669"/>
    <property type="project" value="TreeGrafter"/>
</dbReference>
<gene>
    <name evidence="8" type="primary">hcp</name>
    <name evidence="9" type="ORF">C8J30_11242</name>
</gene>
<reference evidence="9 10" key="1">
    <citation type="submission" date="2018-06" db="EMBL/GenBank/DDBJ databases">
        <title>Genomic Encyclopedia of Type Strains, Phase III (KMG-III): the genomes of soil and plant-associated and newly described type strains.</title>
        <authorList>
            <person name="Whitman W."/>
        </authorList>
    </citation>
    <scope>NUCLEOTIDE SEQUENCE [LARGE SCALE GENOMIC DNA]</scope>
    <source>
        <strain evidence="9 10">JA737</strain>
    </source>
</reference>
<dbReference type="InterPro" id="IPR004137">
    <property type="entry name" value="HCP/CODH"/>
</dbReference>
<dbReference type="Pfam" id="PF03063">
    <property type="entry name" value="Prismane"/>
    <property type="match status" value="1"/>
</dbReference>
<sequence>MFCIQCEQTLHTATGVGCRFARGDCGKTAAVSDLQDALICALMAVSSYAVAARAQGIIDAEVDAFVPKALFATLTNVNFDPERLAGYTTEAQKLRDRLRGLCAEAGAALPSLPALADATWPSDAAGLSEAGRQVALDRDAARIGADVMGLRLLCLYGLKGIAAYMEHARVLGQTDPVAAAGFHRHMAFLATEPTEARALFAEAMAIGTLNFRVMEMLDAGATGTFGDPVPTPVNRRPVAGKAILVSGHDLHDLLRILEQTAGRGINVYTHGEMLPAHAYPAFKVFPHLVGHYGSAWQNQQSEFAAFPGAIVMTSNCLIDPRSGAYQDRIFTRSIVGWPGVRHIEDEDFAAVVACAETLAGFAATEPVVTQLTGFGRATLLDAAPAVLDKVKSGKIRHFYLIGGCDGTRAERSYYADLARALPQDTVVLTLGCGKFRLDGIDFGSVDGLPRLLDLGQCNDAYAAIRLAVALSEALGCGVNDLPLTLVLSWFEQKAIVILLTLLALGVRDIRVGPTAPGFLTPNLIATLNAEFGLRLISTPEETLAETLCA</sequence>
<comment type="caution">
    <text evidence="9">The sequence shown here is derived from an EMBL/GenBank/DDBJ whole genome shotgun (WGS) entry which is preliminary data.</text>
</comment>
<dbReference type="InterPro" id="IPR016100">
    <property type="entry name" value="Prismane_a-bundle"/>
</dbReference>
<dbReference type="Proteomes" id="UP000247727">
    <property type="component" value="Unassembled WGS sequence"/>
</dbReference>
<dbReference type="OrthoDB" id="9761526at2"/>
<evidence type="ECO:0000256" key="8">
    <source>
        <dbReference type="HAMAP-Rule" id="MF_00069"/>
    </source>
</evidence>
<dbReference type="EC" id="1.7.99.1" evidence="8"/>
<evidence type="ECO:0000256" key="3">
    <source>
        <dbReference type="ARBA" id="ARBA00022723"/>
    </source>
</evidence>
<dbReference type="GO" id="GO:0046872">
    <property type="term" value="F:metal ion binding"/>
    <property type="evidence" value="ECO:0007669"/>
    <property type="project" value="UniProtKB-KW"/>
</dbReference>
<dbReference type="PANTHER" id="PTHR30109:SF0">
    <property type="entry name" value="HYDROXYLAMINE REDUCTASE"/>
    <property type="match status" value="1"/>
</dbReference>
<protein>
    <recommendedName>
        <fullName evidence="8">Hydroxylamine reductase</fullName>
        <ecNumber evidence="8">1.7.99.1</ecNumber>
    </recommendedName>
    <alternativeName>
        <fullName evidence="8">Hybrid-cluster protein</fullName>
        <shortName evidence="8">HCP</shortName>
    </alternativeName>
    <alternativeName>
        <fullName evidence="8">Prismane protein</fullName>
    </alternativeName>
</protein>
<dbReference type="GO" id="GO:0005737">
    <property type="term" value="C:cytoplasm"/>
    <property type="evidence" value="ECO:0007669"/>
    <property type="project" value="UniProtKB-SubCell"/>
</dbReference>
<feature type="binding site" evidence="8">
    <location>
        <position position="25"/>
    </location>
    <ligand>
        <name>[4Fe-4S] cluster</name>
        <dbReference type="ChEBI" id="CHEBI:49883"/>
    </ligand>
</feature>
<keyword evidence="2 8" id="KW-0963">Cytoplasm</keyword>
<dbReference type="Gene3D" id="3.40.50.2030">
    <property type="match status" value="2"/>
</dbReference>
<comment type="function">
    <text evidence="8">Catalyzes the reduction of hydroxylamine to form NH(3) and H(2)O.</text>
</comment>
<keyword evidence="5 8" id="KW-0408">Iron</keyword>
<keyword evidence="8" id="KW-0004">4Fe-4S</keyword>
<feature type="binding site" evidence="8">
    <location>
        <position position="6"/>
    </location>
    <ligand>
        <name>[4Fe-4S] cluster</name>
        <dbReference type="ChEBI" id="CHEBI:49883"/>
    </ligand>
</feature>
<dbReference type="PANTHER" id="PTHR30109">
    <property type="entry name" value="HYDROXYLAMINE REDUCTASE"/>
    <property type="match status" value="1"/>
</dbReference>
<accession>A0A318TUX7</accession>
<evidence type="ECO:0000256" key="1">
    <source>
        <dbReference type="ARBA" id="ARBA00004496"/>
    </source>
</evidence>
<comment type="similarity">
    <text evidence="8">Belongs to the HCP family.</text>
</comment>
<dbReference type="GO" id="GO:0050418">
    <property type="term" value="F:hydroxylamine reductase activity"/>
    <property type="evidence" value="ECO:0007669"/>
    <property type="project" value="UniProtKB-UniRule"/>
</dbReference>
<evidence type="ECO:0000256" key="6">
    <source>
        <dbReference type="ARBA" id="ARBA00023014"/>
    </source>
</evidence>
<evidence type="ECO:0000256" key="5">
    <source>
        <dbReference type="ARBA" id="ARBA00023004"/>
    </source>
</evidence>
<dbReference type="FunFam" id="3.40.50.2030:FF:000001">
    <property type="entry name" value="Hydroxylamine reductase"/>
    <property type="match status" value="1"/>
</dbReference>
<keyword evidence="10" id="KW-1185">Reference proteome</keyword>
<dbReference type="FunFam" id="3.40.50.2030:FF:000002">
    <property type="entry name" value="Hydroxylamine reductase"/>
    <property type="match status" value="1"/>
</dbReference>